<dbReference type="HAMAP" id="MF_00135">
    <property type="entry name" value="PRAI"/>
    <property type="match status" value="1"/>
</dbReference>
<dbReference type="RefSeq" id="WP_111149209.1">
    <property type="nucleotide sequence ID" value="NZ_QKRB01000057.1"/>
</dbReference>
<evidence type="ECO:0000313" key="12">
    <source>
        <dbReference type="Proteomes" id="UP000249522"/>
    </source>
</evidence>
<evidence type="ECO:0000256" key="2">
    <source>
        <dbReference type="ARBA" id="ARBA00004664"/>
    </source>
</evidence>
<comment type="catalytic activity">
    <reaction evidence="1 9">
        <text>N-(5-phospho-beta-D-ribosyl)anthranilate = 1-(2-carboxyphenylamino)-1-deoxy-D-ribulose 5-phosphate</text>
        <dbReference type="Rhea" id="RHEA:21540"/>
        <dbReference type="ChEBI" id="CHEBI:18277"/>
        <dbReference type="ChEBI" id="CHEBI:58613"/>
        <dbReference type="EC" id="5.3.1.24"/>
    </reaction>
</comment>
<protein>
    <recommendedName>
        <fullName evidence="4 9">N-(5'-phosphoribosyl)anthranilate isomerase</fullName>
        <shortName evidence="9">PRAI</shortName>
        <ecNumber evidence="3 9">5.3.1.24</ecNumber>
    </recommendedName>
</protein>
<keyword evidence="5 9" id="KW-0028">Amino-acid biosynthesis</keyword>
<dbReference type="InterPro" id="IPR011060">
    <property type="entry name" value="RibuloseP-bd_barrel"/>
</dbReference>
<dbReference type="CDD" id="cd00405">
    <property type="entry name" value="PRAI"/>
    <property type="match status" value="1"/>
</dbReference>
<reference evidence="11 12" key="1">
    <citation type="submission" date="2018-06" db="EMBL/GenBank/DDBJ databases">
        <title>Paenibacillus imtechensis sp. nov.</title>
        <authorList>
            <person name="Pinnaka A.K."/>
            <person name="Singh H."/>
            <person name="Kaur M."/>
        </authorList>
    </citation>
    <scope>NUCLEOTIDE SEQUENCE [LARGE SCALE GENOMIC DNA]</scope>
    <source>
        <strain evidence="11 12">SMB1</strain>
    </source>
</reference>
<dbReference type="EMBL" id="QKRB01000057">
    <property type="protein sequence ID" value="PZD93540.1"/>
    <property type="molecule type" value="Genomic_DNA"/>
</dbReference>
<accession>A0A2W1L608</accession>
<dbReference type="InterPro" id="IPR013785">
    <property type="entry name" value="Aldolase_TIM"/>
</dbReference>
<comment type="caution">
    <text evidence="11">The sequence shown here is derived from an EMBL/GenBank/DDBJ whole genome shotgun (WGS) entry which is preliminary data.</text>
</comment>
<dbReference type="PANTHER" id="PTHR42894">
    <property type="entry name" value="N-(5'-PHOSPHORIBOSYL)ANTHRANILATE ISOMERASE"/>
    <property type="match status" value="1"/>
</dbReference>
<comment type="similarity">
    <text evidence="9">Belongs to the TrpF family.</text>
</comment>
<evidence type="ECO:0000256" key="6">
    <source>
        <dbReference type="ARBA" id="ARBA00022822"/>
    </source>
</evidence>
<dbReference type="Pfam" id="PF00697">
    <property type="entry name" value="PRAI"/>
    <property type="match status" value="1"/>
</dbReference>
<evidence type="ECO:0000256" key="7">
    <source>
        <dbReference type="ARBA" id="ARBA00023141"/>
    </source>
</evidence>
<dbReference type="PANTHER" id="PTHR42894:SF1">
    <property type="entry name" value="N-(5'-PHOSPHORIBOSYL)ANTHRANILATE ISOMERASE"/>
    <property type="match status" value="1"/>
</dbReference>
<evidence type="ECO:0000256" key="4">
    <source>
        <dbReference type="ARBA" id="ARBA00022272"/>
    </source>
</evidence>
<dbReference type="InterPro" id="IPR001240">
    <property type="entry name" value="PRAI_dom"/>
</dbReference>
<keyword evidence="8 9" id="KW-0413">Isomerase</keyword>
<dbReference type="InterPro" id="IPR044643">
    <property type="entry name" value="TrpF_fam"/>
</dbReference>
<dbReference type="Proteomes" id="UP000249522">
    <property type="component" value="Unassembled WGS sequence"/>
</dbReference>
<dbReference type="AlphaFoldDB" id="A0A2W1L608"/>
<evidence type="ECO:0000259" key="10">
    <source>
        <dbReference type="Pfam" id="PF00697"/>
    </source>
</evidence>
<dbReference type="GO" id="GO:0004640">
    <property type="term" value="F:phosphoribosylanthranilate isomerase activity"/>
    <property type="evidence" value="ECO:0007669"/>
    <property type="project" value="UniProtKB-UniRule"/>
</dbReference>
<dbReference type="EC" id="5.3.1.24" evidence="3 9"/>
<evidence type="ECO:0000256" key="5">
    <source>
        <dbReference type="ARBA" id="ARBA00022605"/>
    </source>
</evidence>
<dbReference type="GO" id="GO:0000162">
    <property type="term" value="P:L-tryptophan biosynthetic process"/>
    <property type="evidence" value="ECO:0007669"/>
    <property type="project" value="UniProtKB-UniRule"/>
</dbReference>
<proteinExistence type="inferred from homology"/>
<dbReference type="OrthoDB" id="9786954at2"/>
<evidence type="ECO:0000256" key="8">
    <source>
        <dbReference type="ARBA" id="ARBA00023235"/>
    </source>
</evidence>
<evidence type="ECO:0000313" key="11">
    <source>
        <dbReference type="EMBL" id="PZD93540.1"/>
    </source>
</evidence>
<dbReference type="Gene3D" id="3.20.20.70">
    <property type="entry name" value="Aldolase class I"/>
    <property type="match status" value="1"/>
</dbReference>
<organism evidence="11 12">
    <name type="scientific">Paenibacillus sambharensis</name>
    <dbReference type="NCBI Taxonomy" id="1803190"/>
    <lineage>
        <taxon>Bacteria</taxon>
        <taxon>Bacillati</taxon>
        <taxon>Bacillota</taxon>
        <taxon>Bacilli</taxon>
        <taxon>Bacillales</taxon>
        <taxon>Paenibacillaceae</taxon>
        <taxon>Paenibacillus</taxon>
    </lineage>
</organism>
<keyword evidence="6 9" id="KW-0822">Tryptophan biosynthesis</keyword>
<keyword evidence="7 9" id="KW-0057">Aromatic amino acid biosynthesis</keyword>
<dbReference type="SUPFAM" id="SSF51366">
    <property type="entry name" value="Ribulose-phoshate binding barrel"/>
    <property type="match status" value="1"/>
</dbReference>
<keyword evidence="12" id="KW-1185">Reference proteome</keyword>
<evidence type="ECO:0000256" key="3">
    <source>
        <dbReference type="ARBA" id="ARBA00012572"/>
    </source>
</evidence>
<evidence type="ECO:0000256" key="1">
    <source>
        <dbReference type="ARBA" id="ARBA00001164"/>
    </source>
</evidence>
<gene>
    <name evidence="9" type="primary">trpF</name>
    <name evidence="11" type="ORF">DNH61_23260</name>
</gene>
<comment type="pathway">
    <text evidence="2 9">Amino-acid biosynthesis; L-tryptophan biosynthesis; L-tryptophan from chorismate: step 3/5.</text>
</comment>
<sequence length="220" mass="23577">MRTRIKICGLMDSSMIRQMNGLPVNEIGLVFAKSRRQVSAEQAVELVAAAADITGAENKRPRTVGVFVNADTGELDRLLPAAPLDVVQLHGQESPELCRTIKDRFEVEVWKVFSVAPHDDKNAALLKLEPYAGTVDAVLIDTAGGGTGEAFDWTVIDGYKEAAAQIGVPLYVAGGLHPDNIGELIKSYRPDGVDVSSGVETDGVKDFAKIKAFVERVGTA</sequence>
<dbReference type="UniPathway" id="UPA00035">
    <property type="reaction ID" value="UER00042"/>
</dbReference>
<evidence type="ECO:0000256" key="9">
    <source>
        <dbReference type="HAMAP-Rule" id="MF_00135"/>
    </source>
</evidence>
<name>A0A2W1L608_9BACL</name>
<feature type="domain" description="N-(5'phosphoribosyl) anthranilate isomerase (PRAI)" evidence="10">
    <location>
        <begin position="5"/>
        <end position="215"/>
    </location>
</feature>